<dbReference type="GO" id="GO:0005886">
    <property type="term" value="C:plasma membrane"/>
    <property type="evidence" value="ECO:0007669"/>
    <property type="project" value="UniProtKB-SubCell"/>
</dbReference>
<dbReference type="EMBL" id="JAZHOF010000012">
    <property type="protein sequence ID" value="MEJ8574587.1"/>
    <property type="molecule type" value="Genomic_DNA"/>
</dbReference>
<evidence type="ECO:0000256" key="1">
    <source>
        <dbReference type="ARBA" id="ARBA00004651"/>
    </source>
</evidence>
<gene>
    <name evidence="9" type="ORF">V3328_24120</name>
</gene>
<proteinExistence type="inferred from homology"/>
<comment type="caution">
    <text evidence="9">The sequence shown here is derived from an EMBL/GenBank/DDBJ whole genome shotgun (WGS) entry which is preliminary data.</text>
</comment>
<evidence type="ECO:0000259" key="8">
    <source>
        <dbReference type="Pfam" id="PF04290"/>
    </source>
</evidence>
<evidence type="ECO:0000256" key="2">
    <source>
        <dbReference type="ARBA" id="ARBA00022448"/>
    </source>
</evidence>
<sequence>MSMPTASDQMHEPGLSPELESRIGRIVGAVAAFLAVAGGLLLLFLVAMTVISITGRAFVGVFHFAPLNRLGPVPGDFEMVSAGCAVAVCAFLPWCQYRRGHVTVDVFITPLSGRWKAVLSLVGNVLMTVAAVLIAWRMQLGLADKLSYNETTMILEMPVWYGYAGAVVGLWVFALTSLYTVWRSINEIAAGREGP</sequence>
<evidence type="ECO:0000256" key="4">
    <source>
        <dbReference type="ARBA" id="ARBA00022692"/>
    </source>
</evidence>
<accession>A0AAW9RLI7</accession>
<evidence type="ECO:0000256" key="7">
    <source>
        <dbReference type="RuleBase" id="RU369079"/>
    </source>
</evidence>
<feature type="transmembrane region" description="Helical" evidence="7">
    <location>
        <begin position="79"/>
        <end position="97"/>
    </location>
</feature>
<dbReference type="AlphaFoldDB" id="A0AAW9RLI7"/>
<name>A0AAW9RLI7_9HYPH</name>
<feature type="domain" description="Tripartite ATP-independent periplasmic transporters DctQ component" evidence="8">
    <location>
        <begin position="47"/>
        <end position="185"/>
    </location>
</feature>
<keyword evidence="10" id="KW-1185">Reference proteome</keyword>
<dbReference type="RefSeq" id="WP_340332281.1">
    <property type="nucleotide sequence ID" value="NZ_JAZHOF010000012.1"/>
</dbReference>
<keyword evidence="5 7" id="KW-1133">Transmembrane helix</keyword>
<dbReference type="GO" id="GO:0022857">
    <property type="term" value="F:transmembrane transporter activity"/>
    <property type="evidence" value="ECO:0007669"/>
    <property type="project" value="UniProtKB-UniRule"/>
</dbReference>
<comment type="function">
    <text evidence="7">Part of the tripartite ATP-independent periplasmic (TRAP) transport system.</text>
</comment>
<comment type="subcellular location">
    <subcellularLocation>
        <location evidence="7">Cell inner membrane</location>
        <topology evidence="7">Multi-pass membrane protein</topology>
    </subcellularLocation>
    <subcellularLocation>
        <location evidence="1">Cell membrane</location>
        <topology evidence="1">Multi-pass membrane protein</topology>
    </subcellularLocation>
</comment>
<evidence type="ECO:0000313" key="9">
    <source>
        <dbReference type="EMBL" id="MEJ8574587.1"/>
    </source>
</evidence>
<evidence type="ECO:0000256" key="6">
    <source>
        <dbReference type="ARBA" id="ARBA00023136"/>
    </source>
</evidence>
<feature type="transmembrane region" description="Helical" evidence="7">
    <location>
        <begin position="160"/>
        <end position="182"/>
    </location>
</feature>
<evidence type="ECO:0000256" key="5">
    <source>
        <dbReference type="ARBA" id="ARBA00022989"/>
    </source>
</evidence>
<dbReference type="InterPro" id="IPR055348">
    <property type="entry name" value="DctQ"/>
</dbReference>
<feature type="transmembrane region" description="Helical" evidence="7">
    <location>
        <begin position="118"/>
        <end position="140"/>
    </location>
</feature>
<dbReference type="Pfam" id="PF04290">
    <property type="entry name" value="DctQ"/>
    <property type="match status" value="1"/>
</dbReference>
<keyword evidence="4 7" id="KW-0812">Transmembrane</keyword>
<evidence type="ECO:0000313" key="10">
    <source>
        <dbReference type="Proteomes" id="UP001378188"/>
    </source>
</evidence>
<keyword evidence="7" id="KW-0997">Cell inner membrane</keyword>
<protein>
    <recommendedName>
        <fullName evidence="7">TRAP transporter small permease protein</fullName>
    </recommendedName>
</protein>
<evidence type="ECO:0000256" key="3">
    <source>
        <dbReference type="ARBA" id="ARBA00022475"/>
    </source>
</evidence>
<reference evidence="9 10" key="1">
    <citation type="submission" date="2024-02" db="EMBL/GenBank/DDBJ databases">
        <title>Genome analysis and characterization of Microbaculum marinisediminis sp. nov., isolated from marine sediment.</title>
        <authorList>
            <person name="Du Z.-J."/>
            <person name="Ye Y.-Q."/>
            <person name="Zhang Z.-R."/>
            <person name="Yuan S.-M."/>
            <person name="Zhang X.-Y."/>
        </authorList>
    </citation>
    <scope>NUCLEOTIDE SEQUENCE [LARGE SCALE GENOMIC DNA]</scope>
    <source>
        <strain evidence="9 10">SDUM1044001</strain>
    </source>
</reference>
<dbReference type="Proteomes" id="UP001378188">
    <property type="component" value="Unassembled WGS sequence"/>
</dbReference>
<keyword evidence="6 7" id="KW-0472">Membrane</keyword>
<comment type="similarity">
    <text evidence="7">Belongs to the TRAP transporter small permease family.</text>
</comment>
<feature type="transmembrane region" description="Helical" evidence="7">
    <location>
        <begin position="26"/>
        <end position="59"/>
    </location>
</feature>
<keyword evidence="2 7" id="KW-0813">Transport</keyword>
<organism evidence="9 10">
    <name type="scientific">Microbaculum marinum</name>
    <dbReference type="NCBI Taxonomy" id="1764581"/>
    <lineage>
        <taxon>Bacteria</taxon>
        <taxon>Pseudomonadati</taxon>
        <taxon>Pseudomonadota</taxon>
        <taxon>Alphaproteobacteria</taxon>
        <taxon>Hyphomicrobiales</taxon>
        <taxon>Tepidamorphaceae</taxon>
        <taxon>Microbaculum</taxon>
    </lineage>
</organism>
<keyword evidence="3" id="KW-1003">Cell membrane</keyword>
<comment type="subunit">
    <text evidence="7">The complex comprises the extracytoplasmic solute receptor protein and the two transmembrane proteins.</text>
</comment>